<keyword evidence="2" id="KW-0472">Membrane</keyword>
<feature type="compositionally biased region" description="Low complexity" evidence="1">
    <location>
        <begin position="156"/>
        <end position="165"/>
    </location>
</feature>
<evidence type="ECO:0000313" key="3">
    <source>
        <dbReference type="EMBL" id="TFK41886.1"/>
    </source>
</evidence>
<feature type="compositionally biased region" description="Basic residues" evidence="1">
    <location>
        <begin position="180"/>
        <end position="189"/>
    </location>
</feature>
<accession>A0A5C3MBQ6</accession>
<sequence length="320" mass="35205">MDIRSQGVLVSAASVLYASTGFVLSVVAAILGIFIHVTANKDIQHIPLRSRSSQLSSPRGRKSSSPTNLKSFKAKADHASNLALKRVQLPVHRRSKSSIPIITIHKPDLIDAPRASISPSSTIFVPEPVKSDPAPINITPNSTSETSSLDDPFISPPQLSEQPSSESHRHCFKLSHLKHHWAEKKKPKMNRCLSSPDLSGRHSSRSSSETPPPLPTRTISEGESIVFAKIQSKPIKSPQMETRTSEEKPSVKSKSSFSRSVEKKRSQPLRARTQPYEAPYFFPQPVPMPKTDRSRPSTRDGASTESRSRSRSSPKTPKTS</sequence>
<protein>
    <submittedName>
        <fullName evidence="3">Uncharacterized protein</fullName>
    </submittedName>
</protein>
<gene>
    <name evidence="3" type="ORF">BDQ12DRAFT_719916</name>
</gene>
<proteinExistence type="predicted"/>
<dbReference type="OrthoDB" id="3005638at2759"/>
<evidence type="ECO:0000313" key="4">
    <source>
        <dbReference type="Proteomes" id="UP000308652"/>
    </source>
</evidence>
<feature type="region of interest" description="Disordered" evidence="1">
    <location>
        <begin position="121"/>
        <end position="167"/>
    </location>
</feature>
<feature type="region of interest" description="Disordered" evidence="1">
    <location>
        <begin position="50"/>
        <end position="76"/>
    </location>
</feature>
<name>A0A5C3MBQ6_9AGAR</name>
<evidence type="ECO:0000256" key="2">
    <source>
        <dbReference type="SAM" id="Phobius"/>
    </source>
</evidence>
<dbReference type="Proteomes" id="UP000308652">
    <property type="component" value="Unassembled WGS sequence"/>
</dbReference>
<organism evidence="3 4">
    <name type="scientific">Crucibulum laeve</name>
    <dbReference type="NCBI Taxonomy" id="68775"/>
    <lineage>
        <taxon>Eukaryota</taxon>
        <taxon>Fungi</taxon>
        <taxon>Dikarya</taxon>
        <taxon>Basidiomycota</taxon>
        <taxon>Agaricomycotina</taxon>
        <taxon>Agaricomycetes</taxon>
        <taxon>Agaricomycetidae</taxon>
        <taxon>Agaricales</taxon>
        <taxon>Agaricineae</taxon>
        <taxon>Nidulariaceae</taxon>
        <taxon>Crucibulum</taxon>
    </lineage>
</organism>
<evidence type="ECO:0000256" key="1">
    <source>
        <dbReference type="SAM" id="MobiDB-lite"/>
    </source>
</evidence>
<keyword evidence="4" id="KW-1185">Reference proteome</keyword>
<feature type="compositionally biased region" description="Polar residues" evidence="1">
    <location>
        <begin position="138"/>
        <end position="149"/>
    </location>
</feature>
<feature type="compositionally biased region" description="Low complexity" evidence="1">
    <location>
        <begin position="311"/>
        <end position="320"/>
    </location>
</feature>
<keyword evidence="2" id="KW-0812">Transmembrane</keyword>
<dbReference type="AlphaFoldDB" id="A0A5C3MBQ6"/>
<feature type="transmembrane region" description="Helical" evidence="2">
    <location>
        <begin position="15"/>
        <end position="39"/>
    </location>
</feature>
<reference evidence="3 4" key="1">
    <citation type="journal article" date="2019" name="Nat. Ecol. Evol.">
        <title>Megaphylogeny resolves global patterns of mushroom evolution.</title>
        <authorList>
            <person name="Varga T."/>
            <person name="Krizsan K."/>
            <person name="Foldi C."/>
            <person name="Dima B."/>
            <person name="Sanchez-Garcia M."/>
            <person name="Sanchez-Ramirez S."/>
            <person name="Szollosi G.J."/>
            <person name="Szarkandi J.G."/>
            <person name="Papp V."/>
            <person name="Albert L."/>
            <person name="Andreopoulos W."/>
            <person name="Angelini C."/>
            <person name="Antonin V."/>
            <person name="Barry K.W."/>
            <person name="Bougher N.L."/>
            <person name="Buchanan P."/>
            <person name="Buyck B."/>
            <person name="Bense V."/>
            <person name="Catcheside P."/>
            <person name="Chovatia M."/>
            <person name="Cooper J."/>
            <person name="Damon W."/>
            <person name="Desjardin D."/>
            <person name="Finy P."/>
            <person name="Geml J."/>
            <person name="Haridas S."/>
            <person name="Hughes K."/>
            <person name="Justo A."/>
            <person name="Karasinski D."/>
            <person name="Kautmanova I."/>
            <person name="Kiss B."/>
            <person name="Kocsube S."/>
            <person name="Kotiranta H."/>
            <person name="LaButti K.M."/>
            <person name="Lechner B.E."/>
            <person name="Liimatainen K."/>
            <person name="Lipzen A."/>
            <person name="Lukacs Z."/>
            <person name="Mihaltcheva S."/>
            <person name="Morgado L.N."/>
            <person name="Niskanen T."/>
            <person name="Noordeloos M.E."/>
            <person name="Ohm R.A."/>
            <person name="Ortiz-Santana B."/>
            <person name="Ovrebo C."/>
            <person name="Racz N."/>
            <person name="Riley R."/>
            <person name="Savchenko A."/>
            <person name="Shiryaev A."/>
            <person name="Soop K."/>
            <person name="Spirin V."/>
            <person name="Szebenyi C."/>
            <person name="Tomsovsky M."/>
            <person name="Tulloss R.E."/>
            <person name="Uehling J."/>
            <person name="Grigoriev I.V."/>
            <person name="Vagvolgyi C."/>
            <person name="Papp T."/>
            <person name="Martin F.M."/>
            <person name="Miettinen O."/>
            <person name="Hibbett D.S."/>
            <person name="Nagy L.G."/>
        </authorList>
    </citation>
    <scope>NUCLEOTIDE SEQUENCE [LARGE SCALE GENOMIC DNA]</scope>
    <source>
        <strain evidence="3 4">CBS 166.37</strain>
    </source>
</reference>
<feature type="region of interest" description="Disordered" evidence="1">
    <location>
        <begin position="180"/>
        <end position="320"/>
    </location>
</feature>
<dbReference type="EMBL" id="ML213593">
    <property type="protein sequence ID" value="TFK41886.1"/>
    <property type="molecule type" value="Genomic_DNA"/>
</dbReference>
<keyword evidence="2" id="KW-1133">Transmembrane helix</keyword>